<dbReference type="Proteomes" id="UP000037716">
    <property type="component" value="Unassembled WGS sequence"/>
</dbReference>
<organism evidence="7 9">
    <name type="scientific">Polaribacter dokdonensis DSW-5</name>
    <dbReference type="NCBI Taxonomy" id="1300348"/>
    <lineage>
        <taxon>Bacteria</taxon>
        <taxon>Pseudomonadati</taxon>
        <taxon>Bacteroidota</taxon>
        <taxon>Flavobacteriia</taxon>
        <taxon>Flavobacteriales</taxon>
        <taxon>Flavobacteriaceae</taxon>
    </lineage>
</organism>
<dbReference type="InterPro" id="IPR044925">
    <property type="entry name" value="His-Me_finger_sf"/>
</dbReference>
<dbReference type="Pfam" id="PF18962">
    <property type="entry name" value="Por_Secre_tail"/>
    <property type="match status" value="1"/>
</dbReference>
<dbReference type="Pfam" id="PF04231">
    <property type="entry name" value="Endonuclease_1"/>
    <property type="match status" value="1"/>
</dbReference>
<evidence type="ECO:0000256" key="2">
    <source>
        <dbReference type="ARBA" id="ARBA00022722"/>
    </source>
</evidence>
<dbReference type="NCBIfam" id="TIGR04183">
    <property type="entry name" value="Por_Secre_tail"/>
    <property type="match status" value="1"/>
</dbReference>
<dbReference type="PANTHER" id="PTHR33607">
    <property type="entry name" value="ENDONUCLEASE-1"/>
    <property type="match status" value="1"/>
</dbReference>
<dbReference type="EMBL" id="FNUE01000002">
    <property type="protein sequence ID" value="SEE54247.1"/>
    <property type="molecule type" value="Genomic_DNA"/>
</dbReference>
<evidence type="ECO:0000313" key="8">
    <source>
        <dbReference type="EMBL" id="SEE54247.1"/>
    </source>
</evidence>
<dbReference type="GO" id="GO:0016787">
    <property type="term" value="F:hydrolase activity"/>
    <property type="evidence" value="ECO:0007669"/>
    <property type="project" value="UniProtKB-KW"/>
</dbReference>
<sequence>MRKKLFLPLFLMAASLCIGQAPAGYYSSATGSGYTLKTQLKNIISNGHIDQGYGALYNAYETSDTDSFYENDNTVLDMYSENPSGSDPYNYTHGDRKCGNYNSENDCYNREHIFPQGFFNSQSPMRTDIHHVVPSDGSVNGRRSNYPFGEVNNATHTSLNGSKVGNNNVFGYTGIVFEPLDEFKGDIARMLFYFATRYEDDVTDSSWDDPNDSSNNPLNGTNNQVYEEWYIQLLYKWHLEDPVSQREIVRNNEAYDFQGNRNPFIDHPEYVSEIWSSVLSNETFSATDFKMYPNPNTNGTLYFKTTTALSVRVFNVLGKVVASQEIDVDSNNLDISLLPKGVYLVKVNSGSSSITKKLIKR</sequence>
<dbReference type="InterPro" id="IPR007346">
    <property type="entry name" value="Endonuclease-I"/>
</dbReference>
<feature type="domain" description="Secretion system C-terminal sorting" evidence="6">
    <location>
        <begin position="291"/>
        <end position="359"/>
    </location>
</feature>
<dbReference type="Proteomes" id="UP000183071">
    <property type="component" value="Unassembled WGS sequence"/>
</dbReference>
<feature type="chain" id="PRO_5005845709" evidence="5">
    <location>
        <begin position="24"/>
        <end position="361"/>
    </location>
</feature>
<accession>A0A0N0CG64</accession>
<comment type="similarity">
    <text evidence="1">Belongs to the EndA/NucM nuclease family.</text>
</comment>
<comment type="caution">
    <text evidence="7">The sequence shown here is derived from an EMBL/GenBank/DDBJ whole genome shotgun (WGS) entry which is preliminary data.</text>
</comment>
<evidence type="ECO:0000256" key="1">
    <source>
        <dbReference type="ARBA" id="ARBA00006429"/>
    </source>
</evidence>
<dbReference type="SUPFAM" id="SSF54060">
    <property type="entry name" value="His-Me finger endonucleases"/>
    <property type="match status" value="1"/>
</dbReference>
<reference evidence="8 10" key="2">
    <citation type="submission" date="2016-10" db="EMBL/GenBank/DDBJ databases">
        <authorList>
            <person name="Varghese N."/>
            <person name="Submissions S."/>
        </authorList>
    </citation>
    <scope>NUCLEOTIDE SEQUENCE [LARGE SCALE GENOMIC DNA]</scope>
    <source>
        <strain evidence="8 10">DSW-5</strain>
    </source>
</reference>
<feature type="signal peptide" evidence="5">
    <location>
        <begin position="1"/>
        <end position="23"/>
    </location>
</feature>
<reference evidence="7 9" key="1">
    <citation type="submission" date="2015-07" db="EMBL/GenBank/DDBJ databases">
        <title>Genome of Polaribacter dokdonenesis DSW-5, isolated from seawater off Dokdo in Korea.</title>
        <authorList>
            <person name="Yoon K."/>
            <person name="Song J.Y."/>
            <person name="Kim J.F."/>
        </authorList>
    </citation>
    <scope>NUCLEOTIDE SEQUENCE [LARGE SCALE GENOMIC DNA]</scope>
    <source>
        <strain evidence="7 9">DSW-5</strain>
    </source>
</reference>
<dbReference type="InterPro" id="IPR026444">
    <property type="entry name" value="Secre_tail"/>
</dbReference>
<proteinExistence type="inferred from homology"/>
<evidence type="ECO:0000256" key="3">
    <source>
        <dbReference type="ARBA" id="ARBA00022729"/>
    </source>
</evidence>
<dbReference type="AlphaFoldDB" id="A0A0N0CG64"/>
<name>A0A0N0CG64_9FLAO</name>
<dbReference type="PATRIC" id="fig|1300348.6.peg.2468"/>
<dbReference type="RefSeq" id="WP_053974966.1">
    <property type="nucleotide sequence ID" value="NZ_FNUE01000002.1"/>
</dbReference>
<evidence type="ECO:0000256" key="4">
    <source>
        <dbReference type="ARBA" id="ARBA00022801"/>
    </source>
</evidence>
<evidence type="ECO:0000259" key="6">
    <source>
        <dbReference type="Pfam" id="PF18962"/>
    </source>
</evidence>
<dbReference type="PANTHER" id="PTHR33607:SF2">
    <property type="entry name" value="ENDONUCLEASE-1"/>
    <property type="match status" value="1"/>
</dbReference>
<evidence type="ECO:0000313" key="10">
    <source>
        <dbReference type="Proteomes" id="UP000183071"/>
    </source>
</evidence>
<dbReference type="OrthoDB" id="5485925at2"/>
<evidence type="ECO:0000313" key="7">
    <source>
        <dbReference type="EMBL" id="KOY52907.1"/>
    </source>
</evidence>
<keyword evidence="2" id="KW-0540">Nuclease</keyword>
<keyword evidence="4" id="KW-0378">Hydrolase</keyword>
<dbReference type="EMBL" id="LGBR01000001">
    <property type="protein sequence ID" value="KOY52907.1"/>
    <property type="molecule type" value="Genomic_DNA"/>
</dbReference>
<gene>
    <name evidence="7" type="ORF">I602_2467</name>
    <name evidence="8" type="ORF">SAMN05444353_2240</name>
</gene>
<keyword evidence="10" id="KW-1185">Reference proteome</keyword>
<keyword evidence="3 5" id="KW-0732">Signal</keyword>
<keyword evidence="7" id="KW-0255">Endonuclease</keyword>
<dbReference type="GO" id="GO:0004519">
    <property type="term" value="F:endonuclease activity"/>
    <property type="evidence" value="ECO:0007669"/>
    <property type="project" value="UniProtKB-KW"/>
</dbReference>
<protein>
    <submittedName>
        <fullName evidence="7">Endonuclease I</fullName>
    </submittedName>
    <submittedName>
        <fullName evidence="8">Por secretion system C-terminal sorting domain-containing protein</fullName>
    </submittedName>
</protein>
<dbReference type="STRING" id="1300348.I602_2467"/>
<evidence type="ECO:0000256" key="5">
    <source>
        <dbReference type="SAM" id="SignalP"/>
    </source>
</evidence>
<evidence type="ECO:0000313" key="9">
    <source>
        <dbReference type="Proteomes" id="UP000037716"/>
    </source>
</evidence>